<dbReference type="AlphaFoldDB" id="A0A7W7BNA6"/>
<proteinExistence type="predicted"/>
<dbReference type="Proteomes" id="UP000573729">
    <property type="component" value="Unassembled WGS sequence"/>
</dbReference>
<organism evidence="2 3">
    <name type="scientific">Microbacterium marinum</name>
    <dbReference type="NCBI Taxonomy" id="421115"/>
    <lineage>
        <taxon>Bacteria</taxon>
        <taxon>Bacillati</taxon>
        <taxon>Actinomycetota</taxon>
        <taxon>Actinomycetes</taxon>
        <taxon>Micrococcales</taxon>
        <taxon>Microbacteriaceae</taxon>
        <taxon>Microbacterium</taxon>
    </lineage>
</organism>
<comment type="caution">
    <text evidence="2">The sequence shown here is derived from an EMBL/GenBank/DDBJ whole genome shotgun (WGS) entry which is preliminary data.</text>
</comment>
<gene>
    <name evidence="2" type="ORF">BKA24_000513</name>
</gene>
<evidence type="ECO:0000313" key="2">
    <source>
        <dbReference type="EMBL" id="MBB4665804.1"/>
    </source>
</evidence>
<keyword evidence="3" id="KW-1185">Reference proteome</keyword>
<reference evidence="2 3" key="1">
    <citation type="submission" date="2020-08" db="EMBL/GenBank/DDBJ databases">
        <title>Sequencing the genomes of 1000 actinobacteria strains.</title>
        <authorList>
            <person name="Klenk H.-P."/>
        </authorList>
    </citation>
    <scope>NUCLEOTIDE SEQUENCE [LARGE SCALE GENOMIC DNA]</scope>
    <source>
        <strain evidence="2 3">DSM 24947</strain>
    </source>
</reference>
<sequence>MSDQFRAKIERSSFGTQSAKAARRSVPSTKARSLVARSMKGSTAGKFRSGGGK</sequence>
<accession>A0A7W7BNA6</accession>
<protein>
    <submittedName>
        <fullName evidence="2">Uncharacterized protein</fullName>
    </submittedName>
</protein>
<name>A0A7W7BNA6_9MICO</name>
<dbReference type="EMBL" id="JACHMD010000001">
    <property type="protein sequence ID" value="MBB4665804.1"/>
    <property type="molecule type" value="Genomic_DNA"/>
</dbReference>
<evidence type="ECO:0000313" key="3">
    <source>
        <dbReference type="Proteomes" id="UP000573729"/>
    </source>
</evidence>
<evidence type="ECO:0000256" key="1">
    <source>
        <dbReference type="SAM" id="MobiDB-lite"/>
    </source>
</evidence>
<feature type="region of interest" description="Disordered" evidence="1">
    <location>
        <begin position="1"/>
        <end position="53"/>
    </location>
</feature>
<feature type="compositionally biased region" description="Basic and acidic residues" evidence="1">
    <location>
        <begin position="1"/>
        <end position="11"/>
    </location>
</feature>